<accession>A0A7R9G8L1</accession>
<evidence type="ECO:0000313" key="1">
    <source>
        <dbReference type="EMBL" id="CAD7273153.1"/>
    </source>
</evidence>
<dbReference type="PANTHER" id="PTHR34717">
    <property type="entry name" value="EG:BACR7A4.20 PROTEIN"/>
    <property type="match status" value="1"/>
</dbReference>
<organism evidence="1">
    <name type="scientific">Notodromas monacha</name>
    <dbReference type="NCBI Taxonomy" id="399045"/>
    <lineage>
        <taxon>Eukaryota</taxon>
        <taxon>Metazoa</taxon>
        <taxon>Ecdysozoa</taxon>
        <taxon>Arthropoda</taxon>
        <taxon>Crustacea</taxon>
        <taxon>Oligostraca</taxon>
        <taxon>Ostracoda</taxon>
        <taxon>Podocopa</taxon>
        <taxon>Podocopida</taxon>
        <taxon>Cypridocopina</taxon>
        <taxon>Cypridoidea</taxon>
        <taxon>Cyprididae</taxon>
        <taxon>Notodromas</taxon>
    </lineage>
</organism>
<gene>
    <name evidence="1" type="ORF">NMOB1V02_LOCUS1055</name>
</gene>
<dbReference type="OrthoDB" id="5798273at2759"/>
<dbReference type="EMBL" id="CAJPEX010000101">
    <property type="protein sequence ID" value="CAG0913305.1"/>
    <property type="molecule type" value="Genomic_DNA"/>
</dbReference>
<dbReference type="AlphaFoldDB" id="A0A7R9G8L1"/>
<keyword evidence="2" id="KW-1185">Reference proteome</keyword>
<reference evidence="1" key="1">
    <citation type="submission" date="2020-11" db="EMBL/GenBank/DDBJ databases">
        <authorList>
            <person name="Tran Van P."/>
        </authorList>
    </citation>
    <scope>NUCLEOTIDE SEQUENCE</scope>
</reference>
<dbReference type="Proteomes" id="UP000678499">
    <property type="component" value="Unassembled WGS sequence"/>
</dbReference>
<name>A0A7R9G8L1_9CRUS</name>
<protein>
    <submittedName>
        <fullName evidence="1">Uncharacterized protein</fullName>
    </submittedName>
</protein>
<dbReference type="PANTHER" id="PTHR34717:SF1">
    <property type="entry name" value="EG:BACR7A4.20 PROTEIN"/>
    <property type="match status" value="1"/>
</dbReference>
<evidence type="ECO:0000313" key="2">
    <source>
        <dbReference type="Proteomes" id="UP000678499"/>
    </source>
</evidence>
<sequence length="121" mass="13635">MEAGFIMTPSGEIIPLEKLDFPIWQHGEGGNAPQDYGFTITAGKSGKLYDVQINTIEDDLFETELRFGWEWESRVIERYSKCTMNGVKGWGVTEWAYRNFSGRPEECAAADPPRVALINKG</sequence>
<proteinExistence type="predicted"/>
<dbReference type="EMBL" id="OA882138">
    <property type="protein sequence ID" value="CAD7273153.1"/>
    <property type="molecule type" value="Genomic_DNA"/>
</dbReference>